<organism evidence="1 2">
    <name type="scientific">Belliella calami</name>
    <dbReference type="NCBI Taxonomy" id="2923436"/>
    <lineage>
        <taxon>Bacteria</taxon>
        <taxon>Pseudomonadati</taxon>
        <taxon>Bacteroidota</taxon>
        <taxon>Cytophagia</taxon>
        <taxon>Cytophagales</taxon>
        <taxon>Cyclobacteriaceae</taxon>
        <taxon>Belliella</taxon>
    </lineage>
</organism>
<reference evidence="1" key="1">
    <citation type="submission" date="2022-03" db="EMBL/GenBank/DDBJ databases">
        <title>De novo assembled genomes of Belliella spp. (Cyclobacteriaceae) strains.</title>
        <authorList>
            <person name="Szabo A."/>
            <person name="Korponai K."/>
            <person name="Felfoldi T."/>
        </authorList>
    </citation>
    <scope>NUCLEOTIDE SEQUENCE</scope>
    <source>
        <strain evidence="1">DSM 107340</strain>
    </source>
</reference>
<name>A0ABS9UU58_9BACT</name>
<keyword evidence="2" id="KW-1185">Reference proteome</keyword>
<dbReference type="RefSeq" id="WP_241276650.1">
    <property type="nucleotide sequence ID" value="NZ_JAKZGS010000030.1"/>
</dbReference>
<sequence>MKKIHIIVFVFLIISHSSVFSQVKIGGDPNFVNPNSALEIESVNRGLLLPRISLSSTASPSPLIDHVEGMKIYNLSTTNDVTPGVYYNDGEKWVKLVDEPIEPWQIENSNAKATSNTQNIYQNGNVGIGDFSASNPITNLDVRGAVRVGTPSTEEVDGISPIAENSAAFGNGNRVSGQNSAAFGSLNAIFGTANSSAAFGTENGVRAPFSAVIGAFNEQLENSAASLIVGNSNGLNAAFSIVAGLSNVSRDNSSAVFGQYNNSAITGAVLQLGNGTGLGIPENRNNALTVMKNGNTGIGIIGNQATDIPTQMLDIGSGNVRVREINDNNGDTATDRVVVADEDGVLKTIDLSEINPKATLPKFFYMPSIIIPTSESQLLEPNSGALAGDSFDDNTLQGVIDLHGRYSDQFGTPMVSNLGSITSLPVLPSNELDYHIIWYDTNVFTAVSVNNSGVLNYTVNSNADVTIGSFMNIVFAVRED</sequence>
<dbReference type="EMBL" id="JAKZGS010000030">
    <property type="protein sequence ID" value="MCH7400157.1"/>
    <property type="molecule type" value="Genomic_DNA"/>
</dbReference>
<evidence type="ECO:0000313" key="2">
    <source>
        <dbReference type="Proteomes" id="UP001165488"/>
    </source>
</evidence>
<evidence type="ECO:0000313" key="1">
    <source>
        <dbReference type="EMBL" id="MCH7400157.1"/>
    </source>
</evidence>
<comment type="caution">
    <text evidence="1">The sequence shown here is derived from an EMBL/GenBank/DDBJ whole genome shotgun (WGS) entry which is preliminary data.</text>
</comment>
<dbReference type="Proteomes" id="UP001165488">
    <property type="component" value="Unassembled WGS sequence"/>
</dbReference>
<accession>A0ABS9UU58</accession>
<protein>
    <submittedName>
        <fullName evidence="1">Uncharacterized protein</fullName>
    </submittedName>
</protein>
<gene>
    <name evidence="1" type="ORF">MM236_19340</name>
</gene>
<proteinExistence type="predicted"/>